<dbReference type="Proteomes" id="UP000001137">
    <property type="component" value="Chromosome"/>
</dbReference>
<accession>A8ME46</accession>
<feature type="transmembrane region" description="Helical" evidence="6">
    <location>
        <begin position="138"/>
        <end position="159"/>
    </location>
</feature>
<dbReference type="SUPFAM" id="SSF103481">
    <property type="entry name" value="Multidrug resistance efflux transporter EmrE"/>
    <property type="match status" value="2"/>
</dbReference>
<dbReference type="GO" id="GO:0005886">
    <property type="term" value="C:plasma membrane"/>
    <property type="evidence" value="ECO:0007669"/>
    <property type="project" value="UniProtKB-SubCell"/>
</dbReference>
<feature type="transmembrane region" description="Helical" evidence="6">
    <location>
        <begin position="58"/>
        <end position="75"/>
    </location>
</feature>
<protein>
    <recommendedName>
        <fullName evidence="7">EamA domain-containing protein</fullName>
    </recommendedName>
</protein>
<dbReference type="PANTHER" id="PTHR42920">
    <property type="entry name" value="OS03G0707200 PROTEIN-RELATED"/>
    <property type="match status" value="1"/>
</dbReference>
<dbReference type="KEGG" id="cma:Cmaq_1225"/>
<dbReference type="InterPro" id="IPR037185">
    <property type="entry name" value="EmrE-like"/>
</dbReference>
<feature type="transmembrane region" description="Helical" evidence="6">
    <location>
        <begin position="255"/>
        <end position="273"/>
    </location>
</feature>
<evidence type="ECO:0000313" key="8">
    <source>
        <dbReference type="EMBL" id="ABW02052.1"/>
    </source>
</evidence>
<dbReference type="GeneID" id="5710114"/>
<evidence type="ECO:0000259" key="7">
    <source>
        <dbReference type="Pfam" id="PF00892"/>
    </source>
</evidence>
<keyword evidence="5 6" id="KW-0472">Membrane</keyword>
<dbReference type="InterPro" id="IPR051258">
    <property type="entry name" value="Diverse_Substrate_Transporter"/>
</dbReference>
<evidence type="ECO:0000256" key="6">
    <source>
        <dbReference type="SAM" id="Phobius"/>
    </source>
</evidence>
<dbReference type="eggNOG" id="arCOG00271">
    <property type="taxonomic scope" value="Archaea"/>
</dbReference>
<feature type="transmembrane region" description="Helical" evidence="6">
    <location>
        <begin position="200"/>
        <end position="218"/>
    </location>
</feature>
<keyword evidence="9" id="KW-1185">Reference proteome</keyword>
<sequence length="274" mass="29262">MSERRIWPGAYVMGAAVLWSTIGVASVYSGNPVLLTLFRSVFASIPSVILYRSVNRGALFTGIALGVLFTVYPLATVLVGLGAAAFLLYTAPLWTTLIALSFREKPSAKGVVGVVLIITAILIIITETERGLLNPIGVVMGLLSGISYGTYIALARYYVRSINELEVSLGSIPYTLIITAPAALLYTLLLHGLVHVITSGLWGLYMGVMATIVPYRLFSMGISRLKASTASIIATLEPVLASVWGLLFFRQVPTVAEAVSYALIIAASVIVSFE</sequence>
<feature type="transmembrane region" description="Helical" evidence="6">
    <location>
        <begin position="171"/>
        <end position="194"/>
    </location>
</feature>
<keyword evidence="2" id="KW-1003">Cell membrane</keyword>
<dbReference type="EMBL" id="CP000852">
    <property type="protein sequence ID" value="ABW02052.1"/>
    <property type="molecule type" value="Genomic_DNA"/>
</dbReference>
<feature type="transmembrane region" description="Helical" evidence="6">
    <location>
        <begin position="33"/>
        <end position="51"/>
    </location>
</feature>
<dbReference type="Pfam" id="PF00892">
    <property type="entry name" value="EamA"/>
    <property type="match status" value="1"/>
</dbReference>
<feature type="domain" description="EamA" evidence="7">
    <location>
        <begin position="136"/>
        <end position="272"/>
    </location>
</feature>
<reference evidence="8 9" key="1">
    <citation type="submission" date="2007-10" db="EMBL/GenBank/DDBJ databases">
        <title>Complete sequence of Caldivirga maquilingensis IC-167.</title>
        <authorList>
            <consortium name="US DOE Joint Genome Institute"/>
            <person name="Copeland A."/>
            <person name="Lucas S."/>
            <person name="Lapidus A."/>
            <person name="Barry K."/>
            <person name="Glavina del Rio T."/>
            <person name="Dalin E."/>
            <person name="Tice H."/>
            <person name="Pitluck S."/>
            <person name="Saunders E."/>
            <person name="Brettin T."/>
            <person name="Bruce D."/>
            <person name="Detter J.C."/>
            <person name="Han C."/>
            <person name="Schmutz J."/>
            <person name="Larimer F."/>
            <person name="Land M."/>
            <person name="Hauser L."/>
            <person name="Kyrpides N."/>
            <person name="Ivanova N."/>
            <person name="Biddle J.F."/>
            <person name="Zhang Z."/>
            <person name="Fitz-Gibbon S.T."/>
            <person name="Lowe T.M."/>
            <person name="Saltikov C."/>
            <person name="House C.H."/>
            <person name="Richardson P."/>
        </authorList>
    </citation>
    <scope>NUCLEOTIDE SEQUENCE [LARGE SCALE GENOMIC DNA]</scope>
    <source>
        <strain evidence="9">ATCC 700844 / DSM 13496 / JCM 10307 / IC-167</strain>
    </source>
</reference>
<dbReference type="InterPro" id="IPR000620">
    <property type="entry name" value="EamA_dom"/>
</dbReference>
<organism evidence="8 9">
    <name type="scientific">Caldivirga maquilingensis (strain ATCC 700844 / DSM 13496 / JCM 10307 / IC-167)</name>
    <dbReference type="NCBI Taxonomy" id="397948"/>
    <lineage>
        <taxon>Archaea</taxon>
        <taxon>Thermoproteota</taxon>
        <taxon>Thermoprotei</taxon>
        <taxon>Thermoproteales</taxon>
        <taxon>Thermoproteaceae</taxon>
        <taxon>Caldivirga</taxon>
    </lineage>
</organism>
<feature type="transmembrane region" description="Helical" evidence="6">
    <location>
        <begin position="230"/>
        <end position="249"/>
    </location>
</feature>
<feature type="transmembrane region" description="Helical" evidence="6">
    <location>
        <begin position="107"/>
        <end position="126"/>
    </location>
</feature>
<evidence type="ECO:0000256" key="2">
    <source>
        <dbReference type="ARBA" id="ARBA00022475"/>
    </source>
</evidence>
<evidence type="ECO:0000256" key="3">
    <source>
        <dbReference type="ARBA" id="ARBA00022692"/>
    </source>
</evidence>
<feature type="transmembrane region" description="Helical" evidence="6">
    <location>
        <begin position="7"/>
        <end position="27"/>
    </location>
</feature>
<dbReference type="HOGENOM" id="CLU_1064041_0_0_2"/>
<evidence type="ECO:0000256" key="4">
    <source>
        <dbReference type="ARBA" id="ARBA00022989"/>
    </source>
</evidence>
<proteinExistence type="predicted"/>
<feature type="transmembrane region" description="Helical" evidence="6">
    <location>
        <begin position="81"/>
        <end position="100"/>
    </location>
</feature>
<dbReference type="OrthoDB" id="42541at2157"/>
<dbReference type="RefSeq" id="WP_012186271.1">
    <property type="nucleotide sequence ID" value="NC_009954.1"/>
</dbReference>
<dbReference type="AlphaFoldDB" id="A8ME46"/>
<comment type="subcellular location">
    <subcellularLocation>
        <location evidence="1">Cell membrane</location>
        <topology evidence="1">Multi-pass membrane protein</topology>
    </subcellularLocation>
</comment>
<keyword evidence="4 6" id="KW-1133">Transmembrane helix</keyword>
<dbReference type="PANTHER" id="PTHR42920:SF5">
    <property type="entry name" value="EAMA DOMAIN-CONTAINING PROTEIN"/>
    <property type="match status" value="1"/>
</dbReference>
<name>A8ME46_CALMQ</name>
<evidence type="ECO:0000256" key="1">
    <source>
        <dbReference type="ARBA" id="ARBA00004651"/>
    </source>
</evidence>
<keyword evidence="3 6" id="KW-0812">Transmembrane</keyword>
<dbReference type="STRING" id="397948.Cmaq_1225"/>
<evidence type="ECO:0000313" key="9">
    <source>
        <dbReference type="Proteomes" id="UP000001137"/>
    </source>
</evidence>
<evidence type="ECO:0000256" key="5">
    <source>
        <dbReference type="ARBA" id="ARBA00023136"/>
    </source>
</evidence>
<gene>
    <name evidence="8" type="ordered locus">Cmaq_1225</name>
</gene>